<sequence length="59" mass="6108">MAAAAGDGWGDEGGESMVGDINGCRLVLRGVGCDDGDMEDADGVWPEKYGGAGSWREEE</sequence>
<protein>
    <submittedName>
        <fullName evidence="2">Uncharacterized protein</fullName>
    </submittedName>
</protein>
<feature type="non-terminal residue" evidence="2">
    <location>
        <position position="59"/>
    </location>
</feature>
<dbReference type="AlphaFoldDB" id="A0A699L0U4"/>
<accession>A0A699L0U4</accession>
<comment type="caution">
    <text evidence="2">The sequence shown here is derived from an EMBL/GenBank/DDBJ whole genome shotgun (WGS) entry which is preliminary data.</text>
</comment>
<evidence type="ECO:0000256" key="1">
    <source>
        <dbReference type="SAM" id="MobiDB-lite"/>
    </source>
</evidence>
<name>A0A699L0U4_TANCI</name>
<feature type="region of interest" description="Disordered" evidence="1">
    <location>
        <begin position="36"/>
        <end position="59"/>
    </location>
</feature>
<dbReference type="EMBL" id="BKCJ010570306">
    <property type="protein sequence ID" value="GFB18419.1"/>
    <property type="molecule type" value="Genomic_DNA"/>
</dbReference>
<organism evidence="2">
    <name type="scientific">Tanacetum cinerariifolium</name>
    <name type="common">Dalmatian daisy</name>
    <name type="synonym">Chrysanthemum cinerariifolium</name>
    <dbReference type="NCBI Taxonomy" id="118510"/>
    <lineage>
        <taxon>Eukaryota</taxon>
        <taxon>Viridiplantae</taxon>
        <taxon>Streptophyta</taxon>
        <taxon>Embryophyta</taxon>
        <taxon>Tracheophyta</taxon>
        <taxon>Spermatophyta</taxon>
        <taxon>Magnoliopsida</taxon>
        <taxon>eudicotyledons</taxon>
        <taxon>Gunneridae</taxon>
        <taxon>Pentapetalae</taxon>
        <taxon>asterids</taxon>
        <taxon>campanulids</taxon>
        <taxon>Asterales</taxon>
        <taxon>Asteraceae</taxon>
        <taxon>Asteroideae</taxon>
        <taxon>Anthemideae</taxon>
        <taxon>Anthemidinae</taxon>
        <taxon>Tanacetum</taxon>
    </lineage>
</organism>
<gene>
    <name evidence="2" type="ORF">Tci_690390</name>
</gene>
<evidence type="ECO:0000313" key="2">
    <source>
        <dbReference type="EMBL" id="GFB18419.1"/>
    </source>
</evidence>
<reference evidence="2" key="1">
    <citation type="journal article" date="2019" name="Sci. Rep.">
        <title>Draft genome of Tanacetum cinerariifolium, the natural source of mosquito coil.</title>
        <authorList>
            <person name="Yamashiro T."/>
            <person name="Shiraishi A."/>
            <person name="Satake H."/>
            <person name="Nakayama K."/>
        </authorList>
    </citation>
    <scope>NUCLEOTIDE SEQUENCE</scope>
</reference>
<proteinExistence type="predicted"/>